<evidence type="ECO:0000256" key="1">
    <source>
        <dbReference type="SAM" id="MobiDB-lite"/>
    </source>
</evidence>
<dbReference type="Proteomes" id="UP001500897">
    <property type="component" value="Unassembled WGS sequence"/>
</dbReference>
<organism evidence="2 3">
    <name type="scientific">Kitasatospora saccharophila</name>
    <dbReference type="NCBI Taxonomy" id="407973"/>
    <lineage>
        <taxon>Bacteria</taxon>
        <taxon>Bacillati</taxon>
        <taxon>Actinomycetota</taxon>
        <taxon>Actinomycetes</taxon>
        <taxon>Kitasatosporales</taxon>
        <taxon>Streptomycetaceae</taxon>
        <taxon>Kitasatospora</taxon>
    </lineage>
</organism>
<dbReference type="EMBL" id="BAAANS010000038">
    <property type="protein sequence ID" value="GAA2110260.1"/>
    <property type="molecule type" value="Genomic_DNA"/>
</dbReference>
<accession>A0ABN2XFN8</accession>
<sequence length="62" mass="6951">MSTPEHWEPGEGKEAYDRRSGQAVRVISVHACGVFVRHLRDGREGITALEELAPPKHTAEER</sequence>
<comment type="caution">
    <text evidence="2">The sequence shown here is derived from an EMBL/GenBank/DDBJ whole genome shotgun (WGS) entry which is preliminary data.</text>
</comment>
<proteinExistence type="predicted"/>
<dbReference type="RefSeq" id="WP_344555044.1">
    <property type="nucleotide sequence ID" value="NZ_BAAANS010000038.1"/>
</dbReference>
<keyword evidence="3" id="KW-1185">Reference proteome</keyword>
<feature type="region of interest" description="Disordered" evidence="1">
    <location>
        <begin position="1"/>
        <end position="20"/>
    </location>
</feature>
<evidence type="ECO:0000313" key="2">
    <source>
        <dbReference type="EMBL" id="GAA2110260.1"/>
    </source>
</evidence>
<protein>
    <submittedName>
        <fullName evidence="2">Uncharacterized protein</fullName>
    </submittedName>
</protein>
<reference evidence="2 3" key="1">
    <citation type="journal article" date="2019" name="Int. J. Syst. Evol. Microbiol.">
        <title>The Global Catalogue of Microorganisms (GCM) 10K type strain sequencing project: providing services to taxonomists for standard genome sequencing and annotation.</title>
        <authorList>
            <consortium name="The Broad Institute Genomics Platform"/>
            <consortium name="The Broad Institute Genome Sequencing Center for Infectious Disease"/>
            <person name="Wu L."/>
            <person name="Ma J."/>
        </authorList>
    </citation>
    <scope>NUCLEOTIDE SEQUENCE [LARGE SCALE GENOMIC DNA]</scope>
    <source>
        <strain evidence="2 3">JCM 14559</strain>
    </source>
</reference>
<gene>
    <name evidence="2" type="ORF">GCM10009759_51510</name>
</gene>
<evidence type="ECO:0000313" key="3">
    <source>
        <dbReference type="Proteomes" id="UP001500897"/>
    </source>
</evidence>
<name>A0ABN2XFN8_9ACTN</name>